<dbReference type="InterPro" id="IPR017946">
    <property type="entry name" value="PLC-like_Pdiesterase_TIM-brl"/>
</dbReference>
<dbReference type="SUPFAM" id="SSF51695">
    <property type="entry name" value="PLC-like phosphodiesterases"/>
    <property type="match status" value="1"/>
</dbReference>
<dbReference type="PANTHER" id="PTHR46211:SF1">
    <property type="entry name" value="GLYCEROPHOSPHODIESTER PHOSPHODIESTERASE, CYTOPLASMIC"/>
    <property type="match status" value="1"/>
</dbReference>
<name>A0A4Q2S7N0_9ACTN</name>
<organism evidence="3 4">
    <name type="scientific">Nocardioides ganghwensis</name>
    <dbReference type="NCBI Taxonomy" id="252230"/>
    <lineage>
        <taxon>Bacteria</taxon>
        <taxon>Bacillati</taxon>
        <taxon>Actinomycetota</taxon>
        <taxon>Actinomycetes</taxon>
        <taxon>Propionibacteriales</taxon>
        <taxon>Nocardioidaceae</taxon>
        <taxon>Nocardioides</taxon>
    </lineage>
</organism>
<dbReference type="GO" id="GO:0008081">
    <property type="term" value="F:phosphoric diester hydrolase activity"/>
    <property type="evidence" value="ECO:0007669"/>
    <property type="project" value="InterPro"/>
</dbReference>
<evidence type="ECO:0000313" key="4">
    <source>
        <dbReference type="Proteomes" id="UP000293291"/>
    </source>
</evidence>
<dbReference type="EMBL" id="SDWU01000021">
    <property type="protein sequence ID" value="RYB98761.1"/>
    <property type="molecule type" value="Genomic_DNA"/>
</dbReference>
<dbReference type="RefSeq" id="WP_129456405.1">
    <property type="nucleotide sequence ID" value="NZ_JACXYX010000006.1"/>
</dbReference>
<accession>A0A4Q2S7N0</accession>
<evidence type="ECO:0000256" key="1">
    <source>
        <dbReference type="SAM" id="SignalP"/>
    </source>
</evidence>
<feature type="signal peptide" evidence="1">
    <location>
        <begin position="1"/>
        <end position="31"/>
    </location>
</feature>
<dbReference type="Pfam" id="PF03009">
    <property type="entry name" value="GDPD"/>
    <property type="match status" value="1"/>
</dbReference>
<keyword evidence="1" id="KW-0732">Signal</keyword>
<dbReference type="Proteomes" id="UP000293291">
    <property type="component" value="Unassembled WGS sequence"/>
</dbReference>
<protein>
    <submittedName>
        <fullName evidence="3">Glycerophosphodiester phosphodiesterase</fullName>
    </submittedName>
</protein>
<comment type="caution">
    <text evidence="3">The sequence shown here is derived from an EMBL/GenBank/DDBJ whole genome shotgun (WGS) entry which is preliminary data.</text>
</comment>
<dbReference type="PANTHER" id="PTHR46211">
    <property type="entry name" value="GLYCEROPHOSPHORYL DIESTER PHOSPHODIESTERASE"/>
    <property type="match status" value="1"/>
</dbReference>
<feature type="chain" id="PRO_5020373970" evidence="1">
    <location>
        <begin position="32"/>
        <end position="288"/>
    </location>
</feature>
<dbReference type="OrthoDB" id="9758957at2"/>
<dbReference type="Gene3D" id="3.20.20.190">
    <property type="entry name" value="Phosphatidylinositol (PI) phosphodiesterase"/>
    <property type="match status" value="1"/>
</dbReference>
<dbReference type="PROSITE" id="PS51704">
    <property type="entry name" value="GP_PDE"/>
    <property type="match status" value="1"/>
</dbReference>
<reference evidence="3 4" key="1">
    <citation type="submission" date="2019-01" db="EMBL/GenBank/DDBJ databases">
        <title>Novel species of Nocardioides.</title>
        <authorList>
            <person name="Liu Q."/>
            <person name="Xin Y.-H."/>
        </authorList>
    </citation>
    <scope>NUCLEOTIDE SEQUENCE [LARGE SCALE GENOMIC DNA]</scope>
    <source>
        <strain evidence="3 4">CGMCC 4.6875</strain>
    </source>
</reference>
<sequence>MRRTTRLLAAPALALALLGSVGTLSAPGASAAPAPAIDVTAHRGSSGAAPENTIAAVRLALAQKSDVVENDIQRTLDGELVIMHDVTLARTTDVEQVFPDRAPWNVRDFTLAEIKQLDAGSWFAPEFAGERVPTLAEWVGAVGDRAGMLLEPKAPELYPGIEIDLDKELRSLPAFNRALQRDRVVVQSFNHPWLRAYKDLAPDVTVGLLFGSRPTEAAVADAATWAEQVNPALGAIDEATVDRIHAQGMEAHVWTVNAGQDMRRAIRWDVDGIITNYPQVLRDILRRG</sequence>
<proteinExistence type="predicted"/>
<evidence type="ECO:0000313" key="3">
    <source>
        <dbReference type="EMBL" id="RYB98761.1"/>
    </source>
</evidence>
<feature type="domain" description="GP-PDE" evidence="2">
    <location>
        <begin position="37"/>
        <end position="285"/>
    </location>
</feature>
<dbReference type="AlphaFoldDB" id="A0A4Q2S7N0"/>
<keyword evidence="4" id="KW-1185">Reference proteome</keyword>
<evidence type="ECO:0000259" key="2">
    <source>
        <dbReference type="PROSITE" id="PS51704"/>
    </source>
</evidence>
<dbReference type="InterPro" id="IPR030395">
    <property type="entry name" value="GP_PDE_dom"/>
</dbReference>
<gene>
    <name evidence="3" type="ORF">EUA07_17195</name>
</gene>
<dbReference type="GO" id="GO:0006629">
    <property type="term" value="P:lipid metabolic process"/>
    <property type="evidence" value="ECO:0007669"/>
    <property type="project" value="InterPro"/>
</dbReference>